<comment type="subcellular location">
    <subcellularLocation>
        <location evidence="1">Cell membrane</location>
        <topology evidence="1">Multi-pass membrane protein</topology>
    </subcellularLocation>
</comment>
<reference evidence="11" key="1">
    <citation type="journal article" date="2019" name="Int. J. Syst. Evol. Microbiol.">
        <title>The Global Catalogue of Microorganisms (GCM) 10K type strain sequencing project: providing services to taxonomists for standard genome sequencing and annotation.</title>
        <authorList>
            <consortium name="The Broad Institute Genomics Platform"/>
            <consortium name="The Broad Institute Genome Sequencing Center for Infectious Disease"/>
            <person name="Wu L."/>
            <person name="Ma J."/>
        </authorList>
    </citation>
    <scope>NUCLEOTIDE SEQUENCE [LARGE SCALE GENOMIC DNA]</scope>
    <source>
        <strain evidence="11">CCM 7526</strain>
    </source>
</reference>
<feature type="transmembrane region" description="Helical" evidence="8">
    <location>
        <begin position="249"/>
        <end position="267"/>
    </location>
</feature>
<evidence type="ECO:0000313" key="11">
    <source>
        <dbReference type="Proteomes" id="UP001597183"/>
    </source>
</evidence>
<keyword evidence="11" id="KW-1185">Reference proteome</keyword>
<name>A0ABW4ACA7_9ACTN</name>
<evidence type="ECO:0000313" key="10">
    <source>
        <dbReference type="EMBL" id="MFD1367986.1"/>
    </source>
</evidence>
<dbReference type="EC" id="2.4.-.-" evidence="10"/>
<feature type="transmembrane region" description="Helical" evidence="8">
    <location>
        <begin position="273"/>
        <end position="291"/>
    </location>
</feature>
<organism evidence="10 11">
    <name type="scientific">Actinoplanes sichuanensis</name>
    <dbReference type="NCBI Taxonomy" id="512349"/>
    <lineage>
        <taxon>Bacteria</taxon>
        <taxon>Bacillati</taxon>
        <taxon>Actinomycetota</taxon>
        <taxon>Actinomycetes</taxon>
        <taxon>Micromonosporales</taxon>
        <taxon>Micromonosporaceae</taxon>
        <taxon>Actinoplanes</taxon>
    </lineage>
</organism>
<feature type="transmembrane region" description="Helical" evidence="8">
    <location>
        <begin position="68"/>
        <end position="86"/>
    </location>
</feature>
<feature type="transmembrane region" description="Helical" evidence="8">
    <location>
        <begin position="221"/>
        <end position="242"/>
    </location>
</feature>
<evidence type="ECO:0000256" key="8">
    <source>
        <dbReference type="SAM" id="Phobius"/>
    </source>
</evidence>
<proteinExistence type="predicted"/>
<evidence type="ECO:0000256" key="4">
    <source>
        <dbReference type="ARBA" id="ARBA00022679"/>
    </source>
</evidence>
<keyword evidence="6 8" id="KW-1133">Transmembrane helix</keyword>
<dbReference type="InterPro" id="IPR038731">
    <property type="entry name" value="RgtA/B/C-like"/>
</dbReference>
<keyword evidence="4 10" id="KW-0808">Transferase</keyword>
<evidence type="ECO:0000256" key="2">
    <source>
        <dbReference type="ARBA" id="ARBA00022475"/>
    </source>
</evidence>
<keyword evidence="2" id="KW-1003">Cell membrane</keyword>
<keyword evidence="7 8" id="KW-0472">Membrane</keyword>
<dbReference type="PANTHER" id="PTHR33908">
    <property type="entry name" value="MANNOSYLTRANSFERASE YKCB-RELATED"/>
    <property type="match status" value="1"/>
</dbReference>
<protein>
    <submittedName>
        <fullName evidence="10">Glycosyltransferase family 39 protein</fullName>
        <ecNumber evidence="10">2.4.-.-</ecNumber>
    </submittedName>
</protein>
<dbReference type="GO" id="GO:0016757">
    <property type="term" value="F:glycosyltransferase activity"/>
    <property type="evidence" value="ECO:0007669"/>
    <property type="project" value="UniProtKB-KW"/>
</dbReference>
<dbReference type="Pfam" id="PF13231">
    <property type="entry name" value="PMT_2"/>
    <property type="match status" value="1"/>
</dbReference>
<gene>
    <name evidence="10" type="ORF">ACFQ5G_21750</name>
</gene>
<keyword evidence="3 10" id="KW-0328">Glycosyltransferase</keyword>
<dbReference type="EMBL" id="JBHTMK010000031">
    <property type="protein sequence ID" value="MFD1367986.1"/>
    <property type="molecule type" value="Genomic_DNA"/>
</dbReference>
<evidence type="ECO:0000256" key="6">
    <source>
        <dbReference type="ARBA" id="ARBA00022989"/>
    </source>
</evidence>
<dbReference type="RefSeq" id="WP_317787393.1">
    <property type="nucleotide sequence ID" value="NZ_AP028461.1"/>
</dbReference>
<evidence type="ECO:0000256" key="7">
    <source>
        <dbReference type="ARBA" id="ARBA00023136"/>
    </source>
</evidence>
<accession>A0ABW4ACA7</accession>
<feature type="transmembrane region" description="Helical" evidence="8">
    <location>
        <begin position="92"/>
        <end position="111"/>
    </location>
</feature>
<feature type="domain" description="Glycosyltransferase RgtA/B/C/D-like" evidence="9">
    <location>
        <begin position="56"/>
        <end position="160"/>
    </location>
</feature>
<comment type="caution">
    <text evidence="10">The sequence shown here is derived from an EMBL/GenBank/DDBJ whole genome shotgun (WGS) entry which is preliminary data.</text>
</comment>
<evidence type="ECO:0000256" key="3">
    <source>
        <dbReference type="ARBA" id="ARBA00022676"/>
    </source>
</evidence>
<evidence type="ECO:0000259" key="9">
    <source>
        <dbReference type="Pfam" id="PF13231"/>
    </source>
</evidence>
<feature type="transmembrane region" description="Helical" evidence="8">
    <location>
        <begin position="182"/>
        <end position="201"/>
    </location>
</feature>
<sequence>MLPPLVTAVLGGWRSTGASLWADELATWGVVRLDWEQLWRLGGSVDAVVTPYYAALKVFAGFAGTGTLALRLPSLIAVVLTAVVVSEIGRRAAGDTVGLLAGLLWAVLPVVSRYGQEARPYAIAVFFASLALLALIRLLDRPGAGRAAVYAAAVVTTGYFHPLSALLMVAGHGLAGVRAWRLWLPAAVAGGLPAAALLLYATGQTAQISWINPVTVQTLRLLPAQLFVSAITGGVVLALAIVGLRRDRIGWALAAAGFVPPVLLLAAGTVAEIWVPRYVLVALPALVVLAARGAGSRTGAVIGLVALLGWPTHVDIREPAGHGEDSARIAQIVQQRYRAGDVAVFPDGPSSIGWAPRDMWARYLRDPRPVDVLAVTGQRVDGRFLATECPQATCLGTPPRIWIIRVDSPADPLADMSDAKRALIGGSYRVVQRWSHPLLGITLMERTPSQR</sequence>
<dbReference type="Proteomes" id="UP001597183">
    <property type="component" value="Unassembled WGS sequence"/>
</dbReference>
<keyword evidence="5 8" id="KW-0812">Transmembrane</keyword>
<dbReference type="PANTHER" id="PTHR33908:SF11">
    <property type="entry name" value="MEMBRANE PROTEIN"/>
    <property type="match status" value="1"/>
</dbReference>
<feature type="transmembrane region" description="Helical" evidence="8">
    <location>
        <begin position="118"/>
        <end position="136"/>
    </location>
</feature>
<dbReference type="InterPro" id="IPR050297">
    <property type="entry name" value="LipidA_mod_glycosyltrf_83"/>
</dbReference>
<feature type="transmembrane region" description="Helical" evidence="8">
    <location>
        <begin position="148"/>
        <end position="170"/>
    </location>
</feature>
<evidence type="ECO:0000256" key="5">
    <source>
        <dbReference type="ARBA" id="ARBA00022692"/>
    </source>
</evidence>
<evidence type="ECO:0000256" key="1">
    <source>
        <dbReference type="ARBA" id="ARBA00004651"/>
    </source>
</evidence>